<protein>
    <submittedName>
        <fullName evidence="1">Uncharacterized protein</fullName>
    </submittedName>
</protein>
<name>A0A645F199_9ZZZZ</name>
<proteinExistence type="predicted"/>
<gene>
    <name evidence="1" type="ORF">SDC9_155337</name>
</gene>
<comment type="caution">
    <text evidence="1">The sequence shown here is derived from an EMBL/GenBank/DDBJ whole genome shotgun (WGS) entry which is preliminary data.</text>
</comment>
<dbReference type="AlphaFoldDB" id="A0A645F199"/>
<evidence type="ECO:0000313" key="1">
    <source>
        <dbReference type="EMBL" id="MPN08061.1"/>
    </source>
</evidence>
<dbReference type="EMBL" id="VSSQ01054082">
    <property type="protein sequence ID" value="MPN08061.1"/>
    <property type="molecule type" value="Genomic_DNA"/>
</dbReference>
<reference evidence="1" key="1">
    <citation type="submission" date="2019-08" db="EMBL/GenBank/DDBJ databases">
        <authorList>
            <person name="Kucharzyk K."/>
            <person name="Murdoch R.W."/>
            <person name="Higgins S."/>
            <person name="Loffler F."/>
        </authorList>
    </citation>
    <scope>NUCLEOTIDE SEQUENCE</scope>
</reference>
<organism evidence="1">
    <name type="scientific">bioreactor metagenome</name>
    <dbReference type="NCBI Taxonomy" id="1076179"/>
    <lineage>
        <taxon>unclassified sequences</taxon>
        <taxon>metagenomes</taxon>
        <taxon>ecological metagenomes</taxon>
    </lineage>
</organism>
<sequence length="295" mass="31289">MVEVGRHQRLVVDVEDALQRAVGGGGHQGVDFFLGGGALGSEGQVDQRDVDGRHAQRETIELADQLRQDQADSLGGTGLGRDDVGGGGTGAAQVLVADVHRDLVVGVGVHRGHQAGLDADGVGQHLGHRGQAVGRARRCRKNPLTGVAVVIDAIDEHRRVVLRRRRLHDLARPGGNMRLAAFLGEEEAGRLDHQIDAEFAPVQPGRVTFGAEPDAPAIDQQVLAIDDDLAAEAAMHRVVFEQIGEVVGVEQVVDADHLETGKLVFLGDGAQGHASDTAEAVDCHPYWHGLSPDFE</sequence>
<accession>A0A645F199</accession>